<keyword evidence="2" id="KW-0378">Hydrolase</keyword>
<dbReference type="PANTHER" id="PTHR48081">
    <property type="entry name" value="AB HYDROLASE SUPERFAMILY PROTEIN C4A8.06C"/>
    <property type="match status" value="1"/>
</dbReference>
<dbReference type="RefSeq" id="WP_147129443.1">
    <property type="nucleotide sequence ID" value="NZ_BJXA01000008.1"/>
</dbReference>
<evidence type="ECO:0000256" key="2">
    <source>
        <dbReference type="ARBA" id="ARBA00022801"/>
    </source>
</evidence>
<reference evidence="4 5" key="1">
    <citation type="submission" date="2019-07" db="EMBL/GenBank/DDBJ databases">
        <title>Whole genome shotgun sequence of Nocardia ninae NBRC 108245.</title>
        <authorList>
            <person name="Hosoyama A."/>
            <person name="Uohara A."/>
            <person name="Ohji S."/>
            <person name="Ichikawa N."/>
        </authorList>
    </citation>
    <scope>NUCLEOTIDE SEQUENCE [LARGE SCALE GENOMIC DNA]</scope>
    <source>
        <strain evidence="4 5">NBRC 108245</strain>
    </source>
</reference>
<organism evidence="4 5">
    <name type="scientific">Nocardia ninae NBRC 108245</name>
    <dbReference type="NCBI Taxonomy" id="1210091"/>
    <lineage>
        <taxon>Bacteria</taxon>
        <taxon>Bacillati</taxon>
        <taxon>Actinomycetota</taxon>
        <taxon>Actinomycetes</taxon>
        <taxon>Mycobacteriales</taxon>
        <taxon>Nocardiaceae</taxon>
        <taxon>Nocardia</taxon>
    </lineage>
</organism>
<evidence type="ECO:0000313" key="5">
    <source>
        <dbReference type="Proteomes" id="UP000321424"/>
    </source>
</evidence>
<dbReference type="PANTHER" id="PTHR48081:SF30">
    <property type="entry name" value="ACETYL-HYDROLASE LIPR-RELATED"/>
    <property type="match status" value="1"/>
</dbReference>
<evidence type="ECO:0000313" key="4">
    <source>
        <dbReference type="EMBL" id="GEM37292.1"/>
    </source>
</evidence>
<dbReference type="InterPro" id="IPR050300">
    <property type="entry name" value="GDXG_lipolytic_enzyme"/>
</dbReference>
<keyword evidence="5" id="KW-1185">Reference proteome</keyword>
<dbReference type="AlphaFoldDB" id="A0A511M9H4"/>
<dbReference type="InterPro" id="IPR029058">
    <property type="entry name" value="AB_hydrolase_fold"/>
</dbReference>
<accession>A0A511M9H4</accession>
<comment type="similarity">
    <text evidence="1">Belongs to the 'GDXG' lipolytic enzyme family.</text>
</comment>
<evidence type="ECO:0000256" key="1">
    <source>
        <dbReference type="ARBA" id="ARBA00010515"/>
    </source>
</evidence>
<comment type="caution">
    <text evidence="4">The sequence shown here is derived from an EMBL/GenBank/DDBJ whole genome shotgun (WGS) entry which is preliminary data.</text>
</comment>
<dbReference type="OrthoDB" id="128186at2"/>
<sequence length="321" mass="34719">MIKGDPVSMASRGVIFAMQSTLRPLGARLPANRYGVAGARLGLAVACRIWFDRTLPTTPVDVPGPRGRTMGEWVGAAPEPGHSFIYYLHGSGYVGCSPATHRGLVSELARRLDRPAFSLRYRRAPEHRFPAAHDDVLNGYLWLLEQGHAARDIVLMGDSAGGHMALGLCVQLRRLGLPQPRAVVGFSALVDPTWSLADARRAEVNDVFMSFGLATRMTGLYTGTTHFDDPRLNVAAHVGPDLPPILLQAGASEMLSADAEHFGTAQRAAGGRCEVQLWPGMFHVFQVGHRVMPEARAALTAVEQFVADIEKAQLTRGPRSA</sequence>
<dbReference type="Gene3D" id="3.40.50.1820">
    <property type="entry name" value="alpha/beta hydrolase"/>
    <property type="match status" value="1"/>
</dbReference>
<gene>
    <name evidence="4" type="ORF">NN4_18110</name>
</gene>
<dbReference type="InterPro" id="IPR013094">
    <property type="entry name" value="AB_hydrolase_3"/>
</dbReference>
<dbReference type="SUPFAM" id="SSF53474">
    <property type="entry name" value="alpha/beta-Hydrolases"/>
    <property type="match status" value="1"/>
</dbReference>
<dbReference type="Pfam" id="PF07859">
    <property type="entry name" value="Abhydrolase_3"/>
    <property type="match status" value="1"/>
</dbReference>
<proteinExistence type="inferred from homology"/>
<evidence type="ECO:0000259" key="3">
    <source>
        <dbReference type="Pfam" id="PF07859"/>
    </source>
</evidence>
<feature type="domain" description="Alpha/beta hydrolase fold-3" evidence="3">
    <location>
        <begin position="86"/>
        <end position="286"/>
    </location>
</feature>
<dbReference type="GO" id="GO:0004806">
    <property type="term" value="F:triacylglycerol lipase activity"/>
    <property type="evidence" value="ECO:0007669"/>
    <property type="project" value="TreeGrafter"/>
</dbReference>
<dbReference type="EMBL" id="BJXA01000008">
    <property type="protein sequence ID" value="GEM37292.1"/>
    <property type="molecule type" value="Genomic_DNA"/>
</dbReference>
<dbReference type="Proteomes" id="UP000321424">
    <property type="component" value="Unassembled WGS sequence"/>
</dbReference>
<protein>
    <recommendedName>
        <fullName evidence="3">Alpha/beta hydrolase fold-3 domain-containing protein</fullName>
    </recommendedName>
</protein>
<name>A0A511M9H4_9NOCA</name>